<name>A0A7X1B097_9BACT</name>
<gene>
    <name evidence="2" type="ORF">H5P30_15475</name>
</gene>
<accession>A0A7X1B097</accession>
<evidence type="ECO:0000259" key="1">
    <source>
        <dbReference type="Pfam" id="PF19543"/>
    </source>
</evidence>
<keyword evidence="3" id="KW-1185">Reference proteome</keyword>
<dbReference type="SUPFAM" id="SSF49344">
    <property type="entry name" value="CBD9-like"/>
    <property type="match status" value="1"/>
</dbReference>
<comment type="caution">
    <text evidence="2">The sequence shown here is derived from an EMBL/GenBank/DDBJ whole genome shotgun (WGS) entry which is preliminary data.</text>
</comment>
<evidence type="ECO:0000313" key="3">
    <source>
        <dbReference type="Proteomes" id="UP000525652"/>
    </source>
</evidence>
<sequence>MKLTVPKAIHAPMIDGRLEKGEWDDASAVTGVISQLDGYAHPRQAVFFLSYDDRYFYIAQRSTVFPEELVQKGPKTWAPKWDPDASDSNFFVGLAPGRKGSGDSLGIYTFRPLVEKVKDRKTGDPEWYLSERELVREYKTVKLPHLLIPWESGAEMEANVSDDEIWIAEMRIPLASMNVEAVLDGEDWGIFLARDYSQADQNALGVSTDWRFGGGWRHYGRAFFDQYLKEEEYLRATLASGVVAVQALELWSQEAGIPTGETRSRIQLKNTGSLTKTVQVVLKSTETDTVTKTLSPGARESIELFQKAPTSGQEIAARVTVTEVGGATLLEQSLPLKGDFYRDRREPLPSLSLYPSHMGGIKKNQVLFASGYDPISNRFYGRIDLSNFESINEVEEIELTIRKGGSEEPLLSLAPTNTSLPEAVVNFHSLSQNGVVLEWLAPDDGLVNVDMEAAHWNKSIPPVTDGEAMQVLQVRDGQVKVIIQRDQYVEPWKWKPLVKHGIDVKKGDRIQFYYDSWKSPAVDRFIMRGNLTQDVYGVTKTYTPGGDFSSTEQGGINGAWFYKFDTDKTTNPDGVYEELPLSSWEVYQSEGTGWGRGKDPGNNQGFISQVIFSPQGELTFDEEIPVLEPGIYQATATARGAQGEVLGESRYNFIRFDHQKDLPWLGNQLGVSSDVQPPWTPIQYRRIGEGIEKFSVWGRDYEIEGSGLIRNLEVATESGLDREKRNILAGPIHFEMIQNGEAFVLKPEERVSQVKYAENEASWEGAVSENGWRIETDVYLEYDGYAAHIVRIIPPESQGSSSAEATVEKLRLVIPLKEKYAFNLHAIGAGEGHWFRAAVNSIPLDTSRIGQLWHSGQMSGSSTTPRSENYGKPLEAGNFRPYVWLGGANRGIAFMADSDEGWVPGDKDRDASYNKVDHPSMEVIRQEDGSVALVLNLVARPFAFDHERTVRFSLQATPIKPVPEDWRDIRIDLNTAFPGFLREDNYTREFGGDRFPGWGWMGNRINVDGQKWVDGHGSTPYPLNWDQAASYREYAEENRDVEVTPYQGLHSILSFAEVDDPRMPAGKQASDIYGYIYPHMSHNHLDGGNGSGSQADLEYRLWNYNARIQKTGIKGMYFDLTEPVLTANPYSGFGYFIDLHDRPEINGKVQGGFGLTRIREFFKRLRQLFLEGPAGENDRTYIWLHTTDGNTVSAYAFTDIFLEGENGPSLSSKQPYISVKIPAGRMQVMNNGAGKWGFQMTQLTMQDHSVDHEMNQLILNNIRGWYQLHDVALATFTEHQGIDLDRKAIFLPYWDPDVAEVLSPRIEDAYASAYLQDNALALVVVNNSDQARTVPVLVDPAGLGMMVGDDPHYSVEYVVLPQKKERERRIIEREKGGESEAILREFEERWSQIPMKPEIRNVQTDKLGLMVWIEPRGYRIIRLEAKSNNLQQDNDE</sequence>
<reference evidence="2 3" key="1">
    <citation type="submission" date="2020-07" db="EMBL/GenBank/DDBJ databases">
        <authorList>
            <person name="Feng X."/>
        </authorList>
    </citation>
    <scope>NUCLEOTIDE SEQUENCE [LARGE SCALE GENOMIC DNA]</scope>
    <source>
        <strain evidence="2 3">JCM14086</strain>
    </source>
</reference>
<dbReference type="Proteomes" id="UP000525652">
    <property type="component" value="Unassembled WGS sequence"/>
</dbReference>
<feature type="domain" description="Glycoside hydrolase 123-like N-terminal" evidence="1">
    <location>
        <begin position="659"/>
        <end position="881"/>
    </location>
</feature>
<protein>
    <recommendedName>
        <fullName evidence="1">Glycoside hydrolase 123-like N-terminal domain-containing protein</fullName>
    </recommendedName>
</protein>
<dbReference type="InterPro" id="IPR045711">
    <property type="entry name" value="GH123-like_N"/>
</dbReference>
<dbReference type="RefSeq" id="WP_185693819.1">
    <property type="nucleotide sequence ID" value="NZ_JACHVA010000123.1"/>
</dbReference>
<dbReference type="EMBL" id="JACHVA010000123">
    <property type="protein sequence ID" value="MBC2603182.1"/>
    <property type="molecule type" value="Genomic_DNA"/>
</dbReference>
<dbReference type="Pfam" id="PF19543">
    <property type="entry name" value="GH123_N"/>
    <property type="match status" value="1"/>
</dbReference>
<dbReference type="Gene3D" id="2.60.40.1190">
    <property type="match status" value="1"/>
</dbReference>
<proteinExistence type="predicted"/>
<evidence type="ECO:0000313" key="2">
    <source>
        <dbReference type="EMBL" id="MBC2603182.1"/>
    </source>
</evidence>
<organism evidence="2 3">
    <name type="scientific">Puniceicoccus vermicola</name>
    <dbReference type="NCBI Taxonomy" id="388746"/>
    <lineage>
        <taxon>Bacteria</taxon>
        <taxon>Pseudomonadati</taxon>
        <taxon>Verrucomicrobiota</taxon>
        <taxon>Opitutia</taxon>
        <taxon>Puniceicoccales</taxon>
        <taxon>Puniceicoccaceae</taxon>
        <taxon>Puniceicoccus</taxon>
    </lineage>
</organism>